<evidence type="ECO:0000259" key="13">
    <source>
        <dbReference type="PROSITE" id="PS51900"/>
    </source>
</evidence>
<comment type="caution">
    <text evidence="14">The sequence shown here is derived from an EMBL/GenBank/DDBJ whole genome shotgun (WGS) entry which is preliminary data.</text>
</comment>
<dbReference type="Proteomes" id="UP001596109">
    <property type="component" value="Unassembled WGS sequence"/>
</dbReference>
<dbReference type="PANTHER" id="PTHR30349:SF77">
    <property type="entry name" value="TYROSINE RECOMBINASE XERC"/>
    <property type="match status" value="1"/>
</dbReference>
<dbReference type="PANTHER" id="PTHR30349">
    <property type="entry name" value="PHAGE INTEGRASE-RELATED"/>
    <property type="match status" value="1"/>
</dbReference>
<keyword evidence="15" id="KW-1185">Reference proteome</keyword>
<evidence type="ECO:0000256" key="11">
    <source>
        <dbReference type="NCBIfam" id="TIGR02224"/>
    </source>
</evidence>
<dbReference type="NCBIfam" id="NF001399">
    <property type="entry name" value="PRK00283.1"/>
    <property type="match status" value="1"/>
</dbReference>
<feature type="active site" evidence="10">
    <location>
        <position position="174"/>
    </location>
</feature>
<sequence length="299" mass="34492">MAVEPSSIRDEYISYIRLEKNYSFNTVSEYETDINAFLNFMEVEGMTDLNDVTYPEARLYVTRLFDKGLSRASISRNISSIRSFFKFASTRYRISDHAFRSLHHPKKEERLPAFFYEEELAVLFSACEGNDKKSLRDKALLELLYATGIRVSELTAITLKDIDDQLGIVMVMGKGRKERYVPFGSFAQTALDAYLERSRPSLVKQKKHDLLFVNLRGDPLTDGGVRHILNMMMERATLHSNIYPHMIRHSFATHLLASGADMRTVQELLGHTHLSSTQVYTHITKEHLRKTYMNTHPRA</sequence>
<evidence type="ECO:0000256" key="7">
    <source>
        <dbReference type="ARBA" id="ARBA00023125"/>
    </source>
</evidence>
<keyword evidence="9 10" id="KW-0131">Cell cycle</keyword>
<dbReference type="Pfam" id="PF02899">
    <property type="entry name" value="Phage_int_SAM_1"/>
    <property type="match status" value="1"/>
</dbReference>
<evidence type="ECO:0000256" key="8">
    <source>
        <dbReference type="ARBA" id="ARBA00023172"/>
    </source>
</evidence>
<feature type="domain" description="Tyr recombinase" evidence="12">
    <location>
        <begin position="110"/>
        <end position="293"/>
    </location>
</feature>
<evidence type="ECO:0000256" key="4">
    <source>
        <dbReference type="ARBA" id="ARBA00022618"/>
    </source>
</evidence>
<protein>
    <recommendedName>
        <fullName evidence="10 11">Tyrosine recombinase XerC</fullName>
    </recommendedName>
</protein>
<dbReference type="Gene3D" id="1.10.443.10">
    <property type="entry name" value="Intergrase catalytic core"/>
    <property type="match status" value="1"/>
</dbReference>
<evidence type="ECO:0000256" key="5">
    <source>
        <dbReference type="ARBA" id="ARBA00022829"/>
    </source>
</evidence>
<dbReference type="HAMAP" id="MF_01808">
    <property type="entry name" value="Recomb_XerC_XerD"/>
    <property type="match status" value="1"/>
</dbReference>
<feature type="active site" evidence="10">
    <location>
        <position position="245"/>
    </location>
</feature>
<keyword evidence="8 10" id="KW-0233">DNA recombination</keyword>
<accession>A0ABW0TGC5</accession>
<keyword evidence="7 10" id="KW-0238">DNA-binding</keyword>
<dbReference type="InterPro" id="IPR023009">
    <property type="entry name" value="Tyrosine_recombinase_XerC/XerD"/>
</dbReference>
<dbReference type="Gene3D" id="1.10.150.130">
    <property type="match status" value="1"/>
</dbReference>
<keyword evidence="6 10" id="KW-0229">DNA integration</keyword>
<comment type="subunit">
    <text evidence="10">Forms a cyclic heterotetrameric complex composed of two molecules of XerC and two molecules of XerD.</text>
</comment>
<dbReference type="Pfam" id="PF00589">
    <property type="entry name" value="Phage_integrase"/>
    <property type="match status" value="1"/>
</dbReference>
<keyword evidence="3 10" id="KW-0963">Cytoplasm</keyword>
<proteinExistence type="inferred from homology"/>
<comment type="similarity">
    <text evidence="2 10">Belongs to the 'phage' integrase family. XerC subfamily.</text>
</comment>
<dbReference type="InterPro" id="IPR010998">
    <property type="entry name" value="Integrase_recombinase_N"/>
</dbReference>
<comment type="function">
    <text evidence="10">Site-specific tyrosine recombinase, which acts by catalyzing the cutting and rejoining of the recombining DNA molecules. The XerC-XerD complex is essential to convert dimers of the bacterial chromosome into monomers to permit their segregation at cell division. It also contributes to the segregational stability of plasmids.</text>
</comment>
<keyword evidence="5 10" id="KW-0159">Chromosome partition</keyword>
<evidence type="ECO:0000313" key="15">
    <source>
        <dbReference type="Proteomes" id="UP001596109"/>
    </source>
</evidence>
<evidence type="ECO:0000256" key="6">
    <source>
        <dbReference type="ARBA" id="ARBA00022908"/>
    </source>
</evidence>
<feature type="active site" evidence="10">
    <location>
        <position position="271"/>
    </location>
</feature>
<evidence type="ECO:0000256" key="3">
    <source>
        <dbReference type="ARBA" id="ARBA00022490"/>
    </source>
</evidence>
<evidence type="ECO:0000259" key="12">
    <source>
        <dbReference type="PROSITE" id="PS51898"/>
    </source>
</evidence>
<dbReference type="InterPro" id="IPR011931">
    <property type="entry name" value="Recomb_XerC"/>
</dbReference>
<feature type="active site" evidence="10">
    <location>
        <position position="150"/>
    </location>
</feature>
<dbReference type="InterPro" id="IPR004107">
    <property type="entry name" value="Integrase_SAM-like_N"/>
</dbReference>
<dbReference type="SUPFAM" id="SSF56349">
    <property type="entry name" value="DNA breaking-rejoining enzymes"/>
    <property type="match status" value="1"/>
</dbReference>
<evidence type="ECO:0000256" key="9">
    <source>
        <dbReference type="ARBA" id="ARBA00023306"/>
    </source>
</evidence>
<evidence type="ECO:0000256" key="2">
    <source>
        <dbReference type="ARBA" id="ARBA00006657"/>
    </source>
</evidence>
<dbReference type="PROSITE" id="PS51898">
    <property type="entry name" value="TYR_RECOMBINASE"/>
    <property type="match status" value="1"/>
</dbReference>
<organism evidence="14 15">
    <name type="scientific">Sporosarcina soli</name>
    <dbReference type="NCBI Taxonomy" id="334736"/>
    <lineage>
        <taxon>Bacteria</taxon>
        <taxon>Bacillati</taxon>
        <taxon>Bacillota</taxon>
        <taxon>Bacilli</taxon>
        <taxon>Bacillales</taxon>
        <taxon>Caryophanaceae</taxon>
        <taxon>Sporosarcina</taxon>
    </lineage>
</organism>
<evidence type="ECO:0000256" key="1">
    <source>
        <dbReference type="ARBA" id="ARBA00004496"/>
    </source>
</evidence>
<dbReference type="PROSITE" id="PS51900">
    <property type="entry name" value="CB"/>
    <property type="match status" value="1"/>
</dbReference>
<dbReference type="InterPro" id="IPR013762">
    <property type="entry name" value="Integrase-like_cat_sf"/>
</dbReference>
<dbReference type="NCBIfam" id="TIGR02224">
    <property type="entry name" value="recomb_XerC"/>
    <property type="match status" value="1"/>
</dbReference>
<dbReference type="EMBL" id="JBHSNO010000005">
    <property type="protein sequence ID" value="MFC5588439.1"/>
    <property type="molecule type" value="Genomic_DNA"/>
</dbReference>
<evidence type="ECO:0000256" key="10">
    <source>
        <dbReference type="HAMAP-Rule" id="MF_01808"/>
    </source>
</evidence>
<dbReference type="InterPro" id="IPR002104">
    <property type="entry name" value="Integrase_catalytic"/>
</dbReference>
<dbReference type="NCBIfam" id="NF040815">
    <property type="entry name" value="recomb_XerA_Arch"/>
    <property type="match status" value="1"/>
</dbReference>
<gene>
    <name evidence="10 14" type="primary">xerC</name>
    <name evidence="14" type="ORF">ACFPRA_06055</name>
</gene>
<feature type="active site" evidence="10">
    <location>
        <position position="248"/>
    </location>
</feature>
<dbReference type="CDD" id="cd00798">
    <property type="entry name" value="INT_XerDC_C"/>
    <property type="match status" value="1"/>
</dbReference>
<keyword evidence="4 10" id="KW-0132">Cell division</keyword>
<dbReference type="RefSeq" id="WP_381431739.1">
    <property type="nucleotide sequence ID" value="NZ_JBHSNO010000005.1"/>
</dbReference>
<comment type="subcellular location">
    <subcellularLocation>
        <location evidence="1 10">Cytoplasm</location>
    </subcellularLocation>
</comment>
<reference evidence="15" key="1">
    <citation type="journal article" date="2019" name="Int. J. Syst. Evol. Microbiol.">
        <title>The Global Catalogue of Microorganisms (GCM) 10K type strain sequencing project: providing services to taxonomists for standard genome sequencing and annotation.</title>
        <authorList>
            <consortium name="The Broad Institute Genomics Platform"/>
            <consortium name="The Broad Institute Genome Sequencing Center for Infectious Disease"/>
            <person name="Wu L."/>
            <person name="Ma J."/>
        </authorList>
    </citation>
    <scope>NUCLEOTIDE SEQUENCE [LARGE SCALE GENOMIC DNA]</scope>
    <source>
        <strain evidence="15">CGMCC 4.1434</strain>
    </source>
</reference>
<feature type="domain" description="Core-binding (CB)" evidence="13">
    <location>
        <begin position="3"/>
        <end position="89"/>
    </location>
</feature>
<dbReference type="InterPro" id="IPR011010">
    <property type="entry name" value="DNA_brk_join_enz"/>
</dbReference>
<name>A0ABW0TGC5_9BACL</name>
<dbReference type="InterPro" id="IPR050090">
    <property type="entry name" value="Tyrosine_recombinase_XerCD"/>
</dbReference>
<feature type="active site" description="O-(3'-phospho-DNA)-tyrosine intermediate" evidence="10">
    <location>
        <position position="280"/>
    </location>
</feature>
<evidence type="ECO:0000313" key="14">
    <source>
        <dbReference type="EMBL" id="MFC5588439.1"/>
    </source>
</evidence>
<dbReference type="InterPro" id="IPR044068">
    <property type="entry name" value="CB"/>
</dbReference>